<name>A0A087FWR1_ARAAL</name>
<dbReference type="PANTHER" id="PTHR45936">
    <property type="entry name" value="TRNA-DIHYDROURIDINE(20) SYNTHASE [NAD(P)+]-LIKE"/>
    <property type="match status" value="1"/>
</dbReference>
<gene>
    <name evidence="1" type="ORF">AALP_AAs64740U000100</name>
</gene>
<dbReference type="PANTHER" id="PTHR45936:SF1">
    <property type="entry name" value="TRNA-DIHYDROURIDINE(20) SYNTHASE [NAD(P)+]-LIKE"/>
    <property type="match status" value="1"/>
</dbReference>
<dbReference type="EMBL" id="KL992911">
    <property type="protein sequence ID" value="KFK22063.1"/>
    <property type="molecule type" value="Genomic_DNA"/>
</dbReference>
<protein>
    <recommendedName>
        <fullName evidence="3">DUS-like FMN-binding domain-containing protein</fullName>
    </recommendedName>
</protein>
<dbReference type="eggNOG" id="KOG2334">
    <property type="taxonomic scope" value="Eukaryota"/>
</dbReference>
<dbReference type="GO" id="GO:0017150">
    <property type="term" value="F:tRNA dihydrouridine synthase activity"/>
    <property type="evidence" value="ECO:0007669"/>
    <property type="project" value="TreeGrafter"/>
</dbReference>
<dbReference type="SUPFAM" id="SSF51395">
    <property type="entry name" value="FMN-linked oxidoreductases"/>
    <property type="match status" value="1"/>
</dbReference>
<reference evidence="2" key="1">
    <citation type="journal article" date="2015" name="Nat. Plants">
        <title>Genome expansion of Arabis alpina linked with retrotransposition and reduced symmetric DNA methylation.</title>
        <authorList>
            <person name="Willing E.M."/>
            <person name="Rawat V."/>
            <person name="Mandakova T."/>
            <person name="Maumus F."/>
            <person name="James G.V."/>
            <person name="Nordstroem K.J."/>
            <person name="Becker C."/>
            <person name="Warthmann N."/>
            <person name="Chica C."/>
            <person name="Szarzynska B."/>
            <person name="Zytnicki M."/>
            <person name="Albani M.C."/>
            <person name="Kiefer C."/>
            <person name="Bergonzi S."/>
            <person name="Castaings L."/>
            <person name="Mateos J.L."/>
            <person name="Berns M.C."/>
            <person name="Bujdoso N."/>
            <person name="Piofczyk T."/>
            <person name="de Lorenzo L."/>
            <person name="Barrero-Sicilia C."/>
            <person name="Mateos I."/>
            <person name="Piednoel M."/>
            <person name="Hagmann J."/>
            <person name="Chen-Min-Tao R."/>
            <person name="Iglesias-Fernandez R."/>
            <person name="Schuster S.C."/>
            <person name="Alonso-Blanco C."/>
            <person name="Roudier F."/>
            <person name="Carbonero P."/>
            <person name="Paz-Ares J."/>
            <person name="Davis S.J."/>
            <person name="Pecinka A."/>
            <person name="Quesneville H."/>
            <person name="Colot V."/>
            <person name="Lysak M.A."/>
            <person name="Weigel D."/>
            <person name="Coupland G."/>
            <person name="Schneeberger K."/>
        </authorList>
    </citation>
    <scope>NUCLEOTIDE SEQUENCE [LARGE SCALE GENOMIC DNA]</scope>
    <source>
        <strain evidence="2">cv. Pajares</strain>
    </source>
</reference>
<accession>A0A087FWR1</accession>
<dbReference type="Gene3D" id="3.20.20.70">
    <property type="entry name" value="Aldolase class I"/>
    <property type="match status" value="1"/>
</dbReference>
<evidence type="ECO:0008006" key="3">
    <source>
        <dbReference type="Google" id="ProtNLM"/>
    </source>
</evidence>
<keyword evidence="2" id="KW-1185">Reference proteome</keyword>
<dbReference type="AlphaFoldDB" id="A0A087FWR1"/>
<dbReference type="InterPro" id="IPR013785">
    <property type="entry name" value="Aldolase_TIM"/>
</dbReference>
<feature type="non-terminal residue" evidence="1">
    <location>
        <position position="110"/>
    </location>
</feature>
<dbReference type="OrthoDB" id="10262250at2759"/>
<dbReference type="GO" id="GO:0005737">
    <property type="term" value="C:cytoplasm"/>
    <property type="evidence" value="ECO:0007669"/>
    <property type="project" value="TreeGrafter"/>
</dbReference>
<dbReference type="InterPro" id="IPR052582">
    <property type="entry name" value="tRNA-DUS-like"/>
</dbReference>
<evidence type="ECO:0000313" key="1">
    <source>
        <dbReference type="EMBL" id="KFK22063.1"/>
    </source>
</evidence>
<dbReference type="Proteomes" id="UP000029120">
    <property type="component" value="Unassembled WGS sequence"/>
</dbReference>
<sequence length="110" mass="12466">MKRAWKIGEKQNAQISETNMDYKNKLVLAPMVRVGTLSFRMLAAEYGEEIIDHKLVKCQRRINVASGTTEFVEKGTENVVFSTCEEERNRVVFQLGTSDAIRALKASEIV</sequence>
<organism evidence="1 2">
    <name type="scientific">Arabis alpina</name>
    <name type="common">Alpine rock-cress</name>
    <dbReference type="NCBI Taxonomy" id="50452"/>
    <lineage>
        <taxon>Eukaryota</taxon>
        <taxon>Viridiplantae</taxon>
        <taxon>Streptophyta</taxon>
        <taxon>Embryophyta</taxon>
        <taxon>Tracheophyta</taxon>
        <taxon>Spermatophyta</taxon>
        <taxon>Magnoliopsida</taxon>
        <taxon>eudicotyledons</taxon>
        <taxon>Gunneridae</taxon>
        <taxon>Pentapetalae</taxon>
        <taxon>rosids</taxon>
        <taxon>malvids</taxon>
        <taxon>Brassicales</taxon>
        <taxon>Brassicaceae</taxon>
        <taxon>Arabideae</taxon>
        <taxon>Arabis</taxon>
    </lineage>
</organism>
<evidence type="ECO:0000313" key="2">
    <source>
        <dbReference type="Proteomes" id="UP000029120"/>
    </source>
</evidence>
<proteinExistence type="predicted"/>